<feature type="non-terminal residue" evidence="1">
    <location>
        <position position="1"/>
    </location>
</feature>
<dbReference type="AlphaFoldDB" id="A0A151HG50"/>
<dbReference type="EMBL" id="AHZP02001144">
    <property type="protein sequence ID" value="KYK68345.1"/>
    <property type="molecule type" value="Genomic_DNA"/>
</dbReference>
<comment type="caution">
    <text evidence="1">The sequence shown here is derived from an EMBL/GenBank/DDBJ whole genome shotgun (WGS) entry which is preliminary data.</text>
</comment>
<proteinExistence type="predicted"/>
<protein>
    <submittedName>
        <fullName evidence="1">Protein phosphatase 2a regulatory b subunit (B56 family) protein</fullName>
    </submittedName>
</protein>
<organism evidence="1 2">
    <name type="scientific">Toxoplasma gondii TgCatPRC2</name>
    <dbReference type="NCBI Taxonomy" id="1130821"/>
    <lineage>
        <taxon>Eukaryota</taxon>
        <taxon>Sar</taxon>
        <taxon>Alveolata</taxon>
        <taxon>Apicomplexa</taxon>
        <taxon>Conoidasida</taxon>
        <taxon>Coccidia</taxon>
        <taxon>Eucoccidiorida</taxon>
        <taxon>Eimeriorina</taxon>
        <taxon>Sarcocystidae</taxon>
        <taxon>Toxoplasma</taxon>
    </lineage>
</organism>
<dbReference type="VEuPathDB" id="ToxoDB:TGPRC2_246510B"/>
<name>A0A151HG50_TOXGO</name>
<accession>A0A151HG50</accession>
<evidence type="ECO:0000313" key="2">
    <source>
        <dbReference type="Proteomes" id="UP000075225"/>
    </source>
</evidence>
<feature type="non-terminal residue" evidence="1">
    <location>
        <position position="40"/>
    </location>
</feature>
<sequence length="40" mass="4386">TQAARGRAVSAVGGAEARQRGENWRGGRVLGSLFRRRDFL</sequence>
<gene>
    <name evidence="1" type="ORF">TGPRC2_246510B</name>
</gene>
<reference evidence="2" key="1">
    <citation type="submission" date="2016-03" db="EMBL/GenBank/DDBJ databases">
        <authorList>
            <person name="Sibley D."/>
            <person name="Venepally P."/>
            <person name="Karamycheva S."/>
            <person name="Hadjithomas M."/>
            <person name="Khan A."/>
            <person name="Brunk B."/>
            <person name="Roos D."/>
            <person name="Caler E."/>
            <person name="Lorenzi H."/>
        </authorList>
    </citation>
    <scope>NUCLEOTIDE SEQUENCE [LARGE SCALE GENOMIC DNA]</scope>
    <source>
        <strain evidence="2">TgCatPRC2</strain>
    </source>
</reference>
<dbReference type="Proteomes" id="UP000075225">
    <property type="component" value="Unassembled WGS sequence"/>
</dbReference>
<evidence type="ECO:0000313" key="1">
    <source>
        <dbReference type="EMBL" id="KYK68345.1"/>
    </source>
</evidence>